<dbReference type="PROSITE" id="PS51034">
    <property type="entry name" value="ZP_2"/>
    <property type="match status" value="1"/>
</dbReference>
<keyword evidence="4" id="KW-0677">Repeat</keyword>
<dbReference type="Proteomes" id="UP000838412">
    <property type="component" value="Chromosome 19"/>
</dbReference>
<feature type="domain" description="EGF-like" evidence="10">
    <location>
        <begin position="715"/>
        <end position="757"/>
    </location>
</feature>
<dbReference type="SUPFAM" id="SSF57196">
    <property type="entry name" value="EGF/Laminin"/>
    <property type="match status" value="1"/>
</dbReference>
<dbReference type="InterPro" id="IPR036116">
    <property type="entry name" value="FN3_sf"/>
</dbReference>
<dbReference type="InterPro" id="IPR003961">
    <property type="entry name" value="FN3_dom"/>
</dbReference>
<dbReference type="PANTHER" id="PTHR24543">
    <property type="entry name" value="MULTICOPPER OXIDASE-RELATED"/>
    <property type="match status" value="1"/>
</dbReference>
<evidence type="ECO:0000313" key="14">
    <source>
        <dbReference type="Proteomes" id="UP000838412"/>
    </source>
</evidence>
<dbReference type="PROSITE" id="PS50026">
    <property type="entry name" value="EGF_3"/>
    <property type="match status" value="1"/>
</dbReference>
<gene>
    <name evidence="13" type="primary">MFGE8</name>
    <name evidence="13" type="ORF">BLAG_LOCUS12042</name>
</gene>
<dbReference type="SMART" id="SM00060">
    <property type="entry name" value="FN3"/>
    <property type="match status" value="4"/>
</dbReference>
<dbReference type="CDD" id="cd00057">
    <property type="entry name" value="FA58C"/>
    <property type="match status" value="3"/>
</dbReference>
<keyword evidence="8" id="KW-1133">Transmembrane helix</keyword>
<proteinExistence type="inferred from homology"/>
<dbReference type="SUPFAM" id="SSF49785">
    <property type="entry name" value="Galactose-binding domain-like"/>
    <property type="match status" value="3"/>
</dbReference>
<evidence type="ECO:0000256" key="3">
    <source>
        <dbReference type="ARBA" id="ARBA00022729"/>
    </source>
</evidence>
<dbReference type="AlphaFoldDB" id="A0A8J9ZC08"/>
<organism evidence="13 14">
    <name type="scientific">Branchiostoma lanceolatum</name>
    <name type="common">Common lancelet</name>
    <name type="synonym">Amphioxus lanceolatum</name>
    <dbReference type="NCBI Taxonomy" id="7740"/>
    <lineage>
        <taxon>Eukaryota</taxon>
        <taxon>Metazoa</taxon>
        <taxon>Chordata</taxon>
        <taxon>Cephalochordata</taxon>
        <taxon>Leptocardii</taxon>
        <taxon>Amphioxiformes</taxon>
        <taxon>Branchiostomatidae</taxon>
        <taxon>Branchiostoma</taxon>
    </lineage>
</organism>
<dbReference type="SMART" id="SM00181">
    <property type="entry name" value="EGF"/>
    <property type="match status" value="1"/>
</dbReference>
<feature type="domain" description="ZP" evidence="12">
    <location>
        <begin position="857"/>
        <end position="1119"/>
    </location>
</feature>
<dbReference type="FunFam" id="2.60.120.260:FF:000016">
    <property type="entry name" value="Contactin-associated protein-like 4 isoform 1"/>
    <property type="match status" value="1"/>
</dbReference>
<dbReference type="InterPro" id="IPR001881">
    <property type="entry name" value="EGF-like_Ca-bd_dom"/>
</dbReference>
<feature type="transmembrane region" description="Helical" evidence="8">
    <location>
        <begin position="1177"/>
        <end position="1197"/>
    </location>
</feature>
<dbReference type="Gene3D" id="2.60.40.10">
    <property type="entry name" value="Immunoglobulins"/>
    <property type="match status" value="4"/>
</dbReference>
<dbReference type="InterPro" id="IPR055355">
    <property type="entry name" value="ZP-C"/>
</dbReference>
<reference evidence="13" key="1">
    <citation type="submission" date="2022-01" db="EMBL/GenBank/DDBJ databases">
        <authorList>
            <person name="Braso-Vives M."/>
        </authorList>
    </citation>
    <scope>NUCLEOTIDE SEQUENCE</scope>
</reference>
<dbReference type="CDD" id="cd00063">
    <property type="entry name" value="FN3"/>
    <property type="match status" value="4"/>
</dbReference>
<dbReference type="PANTHER" id="PTHR24543:SF291">
    <property type="entry name" value="SMOKE ALARM, ISOFORM D"/>
    <property type="match status" value="1"/>
</dbReference>
<evidence type="ECO:0000313" key="13">
    <source>
        <dbReference type="EMBL" id="CAH1251740.1"/>
    </source>
</evidence>
<dbReference type="Pfam" id="PF00100">
    <property type="entry name" value="Zona_pellucida"/>
    <property type="match status" value="1"/>
</dbReference>
<dbReference type="SMART" id="SM00241">
    <property type="entry name" value="ZP"/>
    <property type="match status" value="1"/>
</dbReference>
<dbReference type="CDD" id="cd00054">
    <property type="entry name" value="EGF_CA"/>
    <property type="match status" value="1"/>
</dbReference>
<evidence type="ECO:0000259" key="12">
    <source>
        <dbReference type="PROSITE" id="PS51034"/>
    </source>
</evidence>
<dbReference type="PROSITE" id="PS01187">
    <property type="entry name" value="EGF_CA"/>
    <property type="match status" value="1"/>
</dbReference>
<feature type="region of interest" description="Disordered" evidence="7">
    <location>
        <begin position="1"/>
        <end position="20"/>
    </location>
</feature>
<evidence type="ECO:0000256" key="4">
    <source>
        <dbReference type="ARBA" id="ARBA00022737"/>
    </source>
</evidence>
<dbReference type="InterPro" id="IPR000152">
    <property type="entry name" value="EGF-type_Asp/Asn_hydroxyl_site"/>
</dbReference>
<evidence type="ECO:0000256" key="2">
    <source>
        <dbReference type="ARBA" id="ARBA00022536"/>
    </source>
</evidence>
<dbReference type="EMBL" id="OV696704">
    <property type="protein sequence ID" value="CAH1251740.1"/>
    <property type="molecule type" value="Genomic_DNA"/>
</dbReference>
<dbReference type="InterPro" id="IPR024731">
    <property type="entry name" value="NELL2-like_EGF"/>
</dbReference>
<feature type="domain" description="Fibronectin type-III" evidence="11">
    <location>
        <begin position="286"/>
        <end position="383"/>
    </location>
</feature>
<dbReference type="InterPro" id="IPR055356">
    <property type="entry name" value="ZP-N"/>
</dbReference>
<dbReference type="SUPFAM" id="SSF49265">
    <property type="entry name" value="Fibronectin type III"/>
    <property type="match status" value="4"/>
</dbReference>
<evidence type="ECO:0000256" key="7">
    <source>
        <dbReference type="SAM" id="MobiDB-lite"/>
    </source>
</evidence>
<dbReference type="InterPro" id="IPR018097">
    <property type="entry name" value="EGF_Ca-bd_CS"/>
</dbReference>
<dbReference type="PROSITE" id="PS01186">
    <property type="entry name" value="EGF_2"/>
    <property type="match status" value="1"/>
</dbReference>
<evidence type="ECO:0000259" key="10">
    <source>
        <dbReference type="PROSITE" id="PS50026"/>
    </source>
</evidence>
<comment type="similarity">
    <text evidence="1">Belongs to the neurexin family.</text>
</comment>
<feature type="domain" description="F5/8 type C" evidence="9">
    <location>
        <begin position="1"/>
        <end position="139"/>
    </location>
</feature>
<dbReference type="PROSITE" id="PS01286">
    <property type="entry name" value="FA58C_2"/>
    <property type="match status" value="1"/>
</dbReference>
<dbReference type="InterPro" id="IPR000742">
    <property type="entry name" value="EGF"/>
</dbReference>
<evidence type="ECO:0000256" key="5">
    <source>
        <dbReference type="ARBA" id="ARBA00023157"/>
    </source>
</evidence>
<evidence type="ECO:0000256" key="8">
    <source>
        <dbReference type="SAM" id="Phobius"/>
    </source>
</evidence>
<dbReference type="Pfam" id="PF12947">
    <property type="entry name" value="EGF_3"/>
    <property type="match status" value="1"/>
</dbReference>
<evidence type="ECO:0000256" key="6">
    <source>
        <dbReference type="PROSITE-ProRule" id="PRU00076"/>
    </source>
</evidence>
<comment type="caution">
    <text evidence="6">Lacks conserved residue(s) required for the propagation of feature annotation.</text>
</comment>
<accession>A0A8J9ZC08</accession>
<dbReference type="InterPro" id="IPR013783">
    <property type="entry name" value="Ig-like_fold"/>
</dbReference>
<dbReference type="InterPro" id="IPR008979">
    <property type="entry name" value="Galactose-bd-like_sf"/>
</dbReference>
<feature type="region of interest" description="Disordered" evidence="7">
    <location>
        <begin position="1123"/>
        <end position="1172"/>
    </location>
</feature>
<dbReference type="Gene3D" id="2.60.40.3210">
    <property type="entry name" value="Zona pellucida, ZP-N domain"/>
    <property type="match status" value="1"/>
</dbReference>
<dbReference type="Gene3D" id="2.60.120.260">
    <property type="entry name" value="Galactose-binding domain-like"/>
    <property type="match status" value="3"/>
</dbReference>
<dbReference type="PROSITE" id="PS50853">
    <property type="entry name" value="FN3"/>
    <property type="match status" value="3"/>
</dbReference>
<feature type="domain" description="Fibronectin type-III" evidence="11">
    <location>
        <begin position="533"/>
        <end position="626"/>
    </location>
</feature>
<keyword evidence="8" id="KW-0812">Transmembrane</keyword>
<keyword evidence="5" id="KW-1015">Disulfide bond</keyword>
<feature type="compositionally biased region" description="Basic and acidic residues" evidence="7">
    <location>
        <begin position="1130"/>
        <end position="1143"/>
    </location>
</feature>
<feature type="domain" description="F5/8 type C" evidence="9">
    <location>
        <begin position="378"/>
        <end position="528"/>
    </location>
</feature>
<keyword evidence="8" id="KW-0472">Membrane</keyword>
<evidence type="ECO:0000256" key="1">
    <source>
        <dbReference type="ARBA" id="ARBA00010241"/>
    </source>
</evidence>
<dbReference type="InterPro" id="IPR001507">
    <property type="entry name" value="ZP_dom"/>
</dbReference>
<dbReference type="SMART" id="SM00231">
    <property type="entry name" value="FA58C"/>
    <property type="match status" value="3"/>
</dbReference>
<evidence type="ECO:0000259" key="9">
    <source>
        <dbReference type="PROSITE" id="PS50022"/>
    </source>
</evidence>
<feature type="domain" description="F5/8 type C" evidence="9">
    <location>
        <begin position="140"/>
        <end position="283"/>
    </location>
</feature>
<dbReference type="Gene3D" id="2.60.40.4100">
    <property type="entry name" value="Zona pellucida, ZP-C domain"/>
    <property type="match status" value="1"/>
</dbReference>
<keyword evidence="14" id="KW-1185">Reference proteome</keyword>
<dbReference type="Pfam" id="PF23344">
    <property type="entry name" value="ZP-N"/>
    <property type="match status" value="1"/>
</dbReference>
<dbReference type="SMART" id="SM00179">
    <property type="entry name" value="EGF_CA"/>
    <property type="match status" value="1"/>
</dbReference>
<sequence length="1236" mass="132337">MESFAIPSASMTASSDKGAGFEASKGRLEGSGYWAPDADETGQWLQVDLRGMKLVTGVITQGGGTDDKWVKSFKLQHSTDGTSWTTYADGGGSEKVFDGNKDLGSHVSNLLANPVHAGYVRFLPQTWEEGIAMRVGVIGCVCDLGMESGEIPDASITASTSLAGNEASEGRLKGSGYWAPDSADTEKWLQADLGEMKVVTGVITQGGGTDDKWVKSFKLQHSTDETSWTTYADSGSEKVFSGNTDKGSHVTNKLDIPIDARYVRFLPQTWEGGIAMRVEVLSCVPRLSGLILDDEGFNSLTVSWTVVGELPVSRYGLSYQPADGTGTELDLSPAPEAGDTSASVSGLLFKTEYKITLTSFDSDNQPNSEISGIYKIVCQVPLGMESGAIPDDSITASSFWHDVSKGISTEPFKGRLNGGFTWLPNGLKIGEWLQVDFGGMKRVTGVITQGFATESSRVKTYKLQFSTVGTEWTTYAGSDGSDEVFSGNTDGDTPVTNLLDTPVDARYVRFLHQTWQTAPALKVEILGCSTDQRLSGLTLGDVGTDSLTVSWAVMGNLPVSSYRLSYQPADGSGTKQDLSPAPEAGDTEATVTGLQAETEYKITLTSFGSDDKPNSEIRGTYKIVPRLAGLTLDSYGAYQLPVSWTVVGSLQSSERILRYQPAGGSDVDPVDLTLASDATSATVEELQDGTEYTITIISKDGGDYNSNISATFKTDVDECVDEEDNNCHDDATCTNTVGSFTCACEEGYVGDGVAGCLAEMISDLALDAHGIDHLEVSWTVETNPSIELYRLRYQQAGSNSYQDLYPAPAMDATSATVSGLLPKTAYILTLTSFRLDGLPNGNLSDTFQTESVVVNVECGQDSMAISIPLAALSAVEVEDMHLLDANDVNCGGEVDDENGIVTFETKLRECGTQRQTSGSNKYIYSNAAIADQVIDDNGAVRNPAISLPFQCEFIHQFVVSQGQGQGADIMYNFPSSSIEIVHGGVDFKMEMEMYTSEDFSAVYESSAFPLQVTPSDSLNFGLMLESALDTNIELFAQDCVATPSTNPNDSPAIKIIDDGCKLDHSLKKNDALSNDQAIYYSVGVFSFPDEVDLVYFHCTMIVCFKDDPDSRCKQGCIPASRRRRAVSDGTESRVRRESSKDQAGKVSRGPIEIVKGEGEGEEEEDGGAGAGPGGVPVGAVAGAVGIMALLIGAAVLAKRRRRQGREKRDDDTVGLDNNAFQNGVKMNKIGASYIRA</sequence>
<protein>
    <submittedName>
        <fullName evidence="13">MFGE8 protein</fullName>
    </submittedName>
</protein>
<dbReference type="GO" id="GO:0005509">
    <property type="term" value="F:calcium ion binding"/>
    <property type="evidence" value="ECO:0007669"/>
    <property type="project" value="InterPro"/>
</dbReference>
<dbReference type="OrthoDB" id="6071166at2759"/>
<feature type="domain" description="Fibronectin type-III" evidence="11">
    <location>
        <begin position="760"/>
        <end position="852"/>
    </location>
</feature>
<dbReference type="Pfam" id="PF00754">
    <property type="entry name" value="F5_F8_type_C"/>
    <property type="match status" value="3"/>
</dbReference>
<dbReference type="PROSITE" id="PS50022">
    <property type="entry name" value="FA58C_3"/>
    <property type="match status" value="3"/>
</dbReference>
<dbReference type="InterPro" id="IPR000421">
    <property type="entry name" value="FA58C"/>
</dbReference>
<dbReference type="FunFam" id="2.10.25.10:FF:000038">
    <property type="entry name" value="Fibrillin 2"/>
    <property type="match status" value="1"/>
</dbReference>
<keyword evidence="2 6" id="KW-0245">EGF-like domain</keyword>
<dbReference type="Pfam" id="PF00041">
    <property type="entry name" value="fn3"/>
    <property type="match status" value="1"/>
</dbReference>
<dbReference type="PROSITE" id="PS00010">
    <property type="entry name" value="ASX_HYDROXYL"/>
    <property type="match status" value="1"/>
</dbReference>
<name>A0A8J9ZC08_BRALA</name>
<keyword evidence="3" id="KW-0732">Signal</keyword>
<dbReference type="Gene3D" id="2.10.25.10">
    <property type="entry name" value="Laminin"/>
    <property type="match status" value="1"/>
</dbReference>
<dbReference type="InterPro" id="IPR042235">
    <property type="entry name" value="ZP-C_dom"/>
</dbReference>
<dbReference type="FunFam" id="2.60.120.260:FF:000002">
    <property type="entry name" value="Coagulation factor VIII"/>
    <property type="match status" value="2"/>
</dbReference>
<evidence type="ECO:0000259" key="11">
    <source>
        <dbReference type="PROSITE" id="PS50853"/>
    </source>
</evidence>